<organism evidence="2 3">
    <name type="scientific">Aliidiomarina shirensis</name>
    <dbReference type="NCBI Taxonomy" id="1048642"/>
    <lineage>
        <taxon>Bacteria</taxon>
        <taxon>Pseudomonadati</taxon>
        <taxon>Pseudomonadota</taxon>
        <taxon>Gammaproteobacteria</taxon>
        <taxon>Alteromonadales</taxon>
        <taxon>Idiomarinaceae</taxon>
        <taxon>Aliidiomarina</taxon>
    </lineage>
</organism>
<dbReference type="OrthoDB" id="6292873at2"/>
<proteinExistence type="predicted"/>
<protein>
    <submittedName>
        <fullName evidence="2">Uncharacterized protein</fullName>
    </submittedName>
</protein>
<name>A0A432WXV9_9GAMM</name>
<feature type="transmembrane region" description="Helical" evidence="1">
    <location>
        <begin position="7"/>
        <end position="29"/>
    </location>
</feature>
<keyword evidence="3" id="KW-1185">Reference proteome</keyword>
<comment type="caution">
    <text evidence="2">The sequence shown here is derived from an EMBL/GenBank/DDBJ whole genome shotgun (WGS) entry which is preliminary data.</text>
</comment>
<evidence type="ECO:0000256" key="1">
    <source>
        <dbReference type="SAM" id="Phobius"/>
    </source>
</evidence>
<sequence length="197" mass="22221">MRKAASYWKLAFGIFVLIVTAVVTVPWHVKWWPPGYMAHHVNLWLREAEIKELLVLAEDTPYDRIFWINSDIGGDLNNTGSTSMADIHNADIGAFQQVQNPDISALTAVAKSAQISGFYLFKRQGIWTIEGYHDVLNHSDGSKHVIVHSFYQHGGPAEGNRCSREIIEASDSGRCHIKLFGKWVMQKSWVSVEDTPI</sequence>
<evidence type="ECO:0000313" key="2">
    <source>
        <dbReference type="EMBL" id="RUO38603.1"/>
    </source>
</evidence>
<dbReference type="AlphaFoldDB" id="A0A432WXV9"/>
<evidence type="ECO:0000313" key="3">
    <source>
        <dbReference type="Proteomes" id="UP000286934"/>
    </source>
</evidence>
<gene>
    <name evidence="2" type="ORF">CWE13_02860</name>
</gene>
<accession>A0A432WXV9</accession>
<keyword evidence="1" id="KW-0812">Transmembrane</keyword>
<dbReference type="RefSeq" id="WP_126805819.1">
    <property type="nucleotide sequence ID" value="NZ_PIPP01000001.1"/>
</dbReference>
<reference evidence="3" key="1">
    <citation type="journal article" date="2018" name="Front. Microbiol.">
        <title>Genome-Based Analysis Reveals the Taxonomy and Diversity of the Family Idiomarinaceae.</title>
        <authorList>
            <person name="Liu Y."/>
            <person name="Lai Q."/>
            <person name="Shao Z."/>
        </authorList>
    </citation>
    <scope>NUCLEOTIDE SEQUENCE [LARGE SCALE GENOMIC DNA]</scope>
    <source>
        <strain evidence="3">AIS</strain>
    </source>
</reference>
<dbReference type="EMBL" id="PIPP01000001">
    <property type="protein sequence ID" value="RUO38603.1"/>
    <property type="molecule type" value="Genomic_DNA"/>
</dbReference>
<dbReference type="Proteomes" id="UP000286934">
    <property type="component" value="Unassembled WGS sequence"/>
</dbReference>
<keyword evidence="1" id="KW-1133">Transmembrane helix</keyword>
<keyword evidence="1" id="KW-0472">Membrane</keyword>